<reference evidence="1 2" key="1">
    <citation type="journal article" date="2015" name="Microbes Environ.">
        <title>Distribution and evolution of nitrogen fixation genes in the phylum bacteroidetes.</title>
        <authorList>
            <person name="Inoue J."/>
            <person name="Oshima K."/>
            <person name="Suda W."/>
            <person name="Sakamoto M."/>
            <person name="Iino T."/>
            <person name="Noda S."/>
            <person name="Hongoh Y."/>
            <person name="Hattori M."/>
            <person name="Ohkuma M."/>
        </authorList>
    </citation>
    <scope>NUCLEOTIDE SEQUENCE [LARGE SCALE GENOMIC DNA]</scope>
    <source>
        <strain evidence="1 2">JCM 15093</strain>
    </source>
</reference>
<keyword evidence="2" id="KW-1185">Reference proteome</keyword>
<sequence length="467" mass="53466">MEDIKLDPKNFRIHNDRNKNIIRKSLEDCGAGRSVLMDKENYLIAGNGVYEQAKALGIPVRVIETNGKELVVVKRTDLSLEDERRKLLALADNHASDTSEFDMDLVIENFSEEVLKDWEFSLDDIDLSDELPASTTKPNNVAERFIIPPFSILDAKQGRWQERKRAWLSLGIKSEEGRDKEITYSRSAQNPAIYEVRNRMREKLGYDPSWDEITEYCKKHDIPMLDGTSVFDPVLCELAYRWFNIPAGVILDPFAGGSVRGIVAAKLGMRYRGVDLRPEQIKANYENAAEMQPPFTENDCLVWKCGDSRDIDQHYAGLKADMIFSCPPYADLEVYSDDPRDLSNMEYEEFLNAYRTIIQKSCSLLKENRFAVFVIGEVRGKNGAYYNFVGDTINAFLEAGLHYYNEMILATQIGSLAMRVTNQFNHSRKIGKTHQNVLVFFKGDLKQIPSLYPELDFREEDLIGEDI</sequence>
<evidence type="ECO:0000313" key="2">
    <source>
        <dbReference type="Proteomes" id="UP000027601"/>
    </source>
</evidence>
<accession>A0A069D4Y4</accession>
<dbReference type="Proteomes" id="UP000027601">
    <property type="component" value="Unassembled WGS sequence"/>
</dbReference>
<comment type="caution">
    <text evidence="1">The sequence shown here is derived from an EMBL/GenBank/DDBJ whole genome shotgun (WGS) entry which is preliminary data.</text>
</comment>
<organism evidence="1 2">
    <name type="scientific">Bacteroides graminisolvens DSM 19988 = JCM 15093</name>
    <dbReference type="NCBI Taxonomy" id="1121097"/>
    <lineage>
        <taxon>Bacteria</taxon>
        <taxon>Pseudomonadati</taxon>
        <taxon>Bacteroidota</taxon>
        <taxon>Bacteroidia</taxon>
        <taxon>Bacteroidales</taxon>
        <taxon>Bacteroidaceae</taxon>
        <taxon>Bacteroides</taxon>
    </lineage>
</organism>
<dbReference type="RefSeq" id="WP_051260499.1">
    <property type="nucleotide sequence ID" value="NZ_ATZI01000010.1"/>
</dbReference>
<dbReference type="SUPFAM" id="SSF53335">
    <property type="entry name" value="S-adenosyl-L-methionine-dependent methyltransferases"/>
    <property type="match status" value="1"/>
</dbReference>
<dbReference type="eggNOG" id="COG0863">
    <property type="taxonomic scope" value="Bacteria"/>
</dbReference>
<dbReference type="EMBL" id="BAJS01000033">
    <property type="protein sequence ID" value="GAK37943.1"/>
    <property type="molecule type" value="Genomic_DNA"/>
</dbReference>
<dbReference type="AlphaFoldDB" id="A0A069D4Y4"/>
<evidence type="ECO:0000313" key="1">
    <source>
        <dbReference type="EMBL" id="GAK37943.1"/>
    </source>
</evidence>
<protein>
    <submittedName>
        <fullName evidence="1">Sensor protein FixL</fullName>
    </submittedName>
</protein>
<dbReference type="Gene3D" id="3.40.50.150">
    <property type="entry name" value="Vaccinia Virus protein VP39"/>
    <property type="match status" value="2"/>
</dbReference>
<name>A0A069D4Y4_9BACE</name>
<dbReference type="InterPro" id="IPR029063">
    <property type="entry name" value="SAM-dependent_MTases_sf"/>
</dbReference>
<proteinExistence type="predicted"/>
<gene>
    <name evidence="1" type="ORF">JCM15093_3233</name>
</gene>
<dbReference type="STRING" id="1121097.GCA_000428125_02370"/>